<gene>
    <name evidence="6" type="ORF">MCUN1_000546</name>
</gene>
<keyword evidence="4" id="KW-0472">Membrane</keyword>
<comment type="catalytic activity">
    <reaction evidence="2">
        <text>a diacylglycerol + H2O = a monoacylglycerol + a fatty acid + H(+)</text>
        <dbReference type="Rhea" id="RHEA:32731"/>
        <dbReference type="ChEBI" id="CHEBI:15377"/>
        <dbReference type="ChEBI" id="CHEBI:15378"/>
        <dbReference type="ChEBI" id="CHEBI:17408"/>
        <dbReference type="ChEBI" id="CHEBI:18035"/>
        <dbReference type="ChEBI" id="CHEBI:28868"/>
    </reaction>
</comment>
<dbReference type="Gene3D" id="3.40.50.1820">
    <property type="entry name" value="alpha/beta hydrolase"/>
    <property type="match status" value="1"/>
</dbReference>
<proteinExistence type="predicted"/>
<feature type="transmembrane region" description="Helical" evidence="4">
    <location>
        <begin position="27"/>
        <end position="55"/>
    </location>
</feature>
<evidence type="ECO:0000256" key="2">
    <source>
        <dbReference type="ARBA" id="ARBA00047591"/>
    </source>
</evidence>
<dbReference type="InterPro" id="IPR013094">
    <property type="entry name" value="AB_hydrolase_3"/>
</dbReference>
<dbReference type="GO" id="GO:0016787">
    <property type="term" value="F:hydrolase activity"/>
    <property type="evidence" value="ECO:0007669"/>
    <property type="project" value="UniProtKB-KW"/>
</dbReference>
<dbReference type="InterPro" id="IPR050300">
    <property type="entry name" value="GDXG_lipolytic_enzyme"/>
</dbReference>
<evidence type="ECO:0000313" key="6">
    <source>
        <dbReference type="EMBL" id="WFD33732.1"/>
    </source>
</evidence>
<evidence type="ECO:0000313" key="7">
    <source>
        <dbReference type="Proteomes" id="UP001219933"/>
    </source>
</evidence>
<keyword evidence="4" id="KW-1133">Transmembrane helix</keyword>
<dbReference type="Proteomes" id="UP001219933">
    <property type="component" value="Chromosome 1"/>
</dbReference>
<evidence type="ECO:0000256" key="4">
    <source>
        <dbReference type="SAM" id="Phobius"/>
    </source>
</evidence>
<dbReference type="InterPro" id="IPR029058">
    <property type="entry name" value="AB_hydrolase_fold"/>
</dbReference>
<evidence type="ECO:0000259" key="5">
    <source>
        <dbReference type="Pfam" id="PF07859"/>
    </source>
</evidence>
<evidence type="ECO:0000256" key="1">
    <source>
        <dbReference type="ARBA" id="ARBA00022801"/>
    </source>
</evidence>
<dbReference type="PANTHER" id="PTHR48081">
    <property type="entry name" value="AB HYDROLASE SUPERFAMILY PROTEIN C4A8.06C"/>
    <property type="match status" value="1"/>
</dbReference>
<comment type="catalytic activity">
    <reaction evidence="3">
        <text>a monoacylglycerol + H2O = glycerol + a fatty acid + H(+)</text>
        <dbReference type="Rhea" id="RHEA:15245"/>
        <dbReference type="ChEBI" id="CHEBI:15377"/>
        <dbReference type="ChEBI" id="CHEBI:15378"/>
        <dbReference type="ChEBI" id="CHEBI:17408"/>
        <dbReference type="ChEBI" id="CHEBI:17754"/>
        <dbReference type="ChEBI" id="CHEBI:28868"/>
    </reaction>
</comment>
<dbReference type="Pfam" id="PF07859">
    <property type="entry name" value="Abhydrolase_3"/>
    <property type="match status" value="1"/>
</dbReference>
<organism evidence="6 7">
    <name type="scientific">Malassezia cuniculi</name>
    <dbReference type="NCBI Taxonomy" id="948313"/>
    <lineage>
        <taxon>Eukaryota</taxon>
        <taxon>Fungi</taxon>
        <taxon>Dikarya</taxon>
        <taxon>Basidiomycota</taxon>
        <taxon>Ustilaginomycotina</taxon>
        <taxon>Malasseziomycetes</taxon>
        <taxon>Malasseziales</taxon>
        <taxon>Malasseziaceae</taxon>
        <taxon>Malassezia</taxon>
    </lineage>
</organism>
<keyword evidence="1" id="KW-0378">Hydrolase</keyword>
<dbReference type="AlphaFoldDB" id="A0AAF0J4S4"/>
<sequence>MSTHSVDPAVSQAVSQAKIKSPCYVKYFIKAIFFHAYFTASLVILLPIFIIRSLIPGLGTWKNWSFMQALGVFLVRHTLKSFIRFRMQPLVPREHGLRESTGPVGNFIEMLNTSGPGGIVEGKGHFSRPDREWFPPPPLEAFRGIFSIKVPGKTQVESEYYNGPAIIEPKWANVRTRGFWFTYDKGPAPKKGPAGSQKRPIILFVHGGAGVTFGGGDPFLGQTLIKNLTETAKIDVISVDYFLAPHAPFPIQVVQALGVYVSLLRDYGYTPGQIYFAGDSFGGYTVMTLERYLRREGHFLIKDLDGKAPTQTGMPGNILLSPLLRPYYSDDVVVNKHDIIDIAYLDWGLDALKIGPGNPNNVLIQERNAYVSPYDTPSEEAPQLTPIFMVLARLEQLYDEDMLFGDRIKKAGGDITIHVQPDTVHDFGTMFPFIPEFKETCTKLAKWIHA</sequence>
<dbReference type="SUPFAM" id="SSF53474">
    <property type="entry name" value="alpha/beta-Hydrolases"/>
    <property type="match status" value="1"/>
</dbReference>
<name>A0AAF0J4S4_9BASI</name>
<evidence type="ECO:0000256" key="3">
    <source>
        <dbReference type="ARBA" id="ARBA00048461"/>
    </source>
</evidence>
<reference evidence="6" key="1">
    <citation type="submission" date="2023-03" db="EMBL/GenBank/DDBJ databases">
        <title>Mating type loci evolution in Malassezia.</title>
        <authorList>
            <person name="Coelho M.A."/>
        </authorList>
    </citation>
    <scope>NUCLEOTIDE SEQUENCE</scope>
    <source>
        <strain evidence="6">CBS 11721</strain>
    </source>
</reference>
<feature type="domain" description="Alpha/beta hydrolase fold-3" evidence="5">
    <location>
        <begin position="202"/>
        <end position="427"/>
    </location>
</feature>
<dbReference type="PANTHER" id="PTHR48081:SF26">
    <property type="entry name" value="ALPHA_BETA HYDROLASE FOLD-3 DOMAIN-CONTAINING PROTEIN"/>
    <property type="match status" value="1"/>
</dbReference>
<keyword evidence="4" id="KW-0812">Transmembrane</keyword>
<dbReference type="EMBL" id="CP119877">
    <property type="protein sequence ID" value="WFD33732.1"/>
    <property type="molecule type" value="Genomic_DNA"/>
</dbReference>
<accession>A0AAF0J4S4</accession>
<protein>
    <recommendedName>
        <fullName evidence="5">Alpha/beta hydrolase fold-3 domain-containing protein</fullName>
    </recommendedName>
</protein>
<keyword evidence="7" id="KW-1185">Reference proteome</keyword>